<sequence>MFQLTPIVKNILIINAVLLALETFLNVNLAPIFGVHYVFSEHFFIFQYVTYMWLHGGFWHLLSNMFAVLVFGPMLERVWGSKRFLTFYLITGIGAGVLYGVVDTIGKGNLSEDTENFIANPNPDDFYIYTHTYKSRRFDMLRIEDFNDKYYDNPSYTSQAVDVVNTIYNDISNIPMIGASGAVFGVLLAFAMLFPNTELMLLFPPIPIKAKYLVFFYGAYELYSEINRTGGDNVAHFTHLSGMLIAFIILKYWQKQRGNFY</sequence>
<feature type="transmembrane region" description="Helical" evidence="7">
    <location>
        <begin position="12"/>
        <end position="39"/>
    </location>
</feature>
<dbReference type="EMBL" id="FWYF01000001">
    <property type="protein sequence ID" value="SMD32380.1"/>
    <property type="molecule type" value="Genomic_DNA"/>
</dbReference>
<dbReference type="STRING" id="692418.SAMN04488029_0725"/>
<feature type="transmembrane region" description="Helical" evidence="7">
    <location>
        <begin position="84"/>
        <end position="102"/>
    </location>
</feature>
<evidence type="ECO:0000256" key="2">
    <source>
        <dbReference type="ARBA" id="ARBA00009045"/>
    </source>
</evidence>
<proteinExistence type="inferred from homology"/>
<dbReference type="GO" id="GO:0016020">
    <property type="term" value="C:membrane"/>
    <property type="evidence" value="ECO:0007669"/>
    <property type="project" value="UniProtKB-SubCell"/>
</dbReference>
<dbReference type="InterPro" id="IPR022764">
    <property type="entry name" value="Peptidase_S54_rhomboid_dom"/>
</dbReference>
<name>A0A1W2G6T8_REIFA</name>
<evidence type="ECO:0000256" key="4">
    <source>
        <dbReference type="ARBA" id="ARBA00022801"/>
    </source>
</evidence>
<feature type="domain" description="Peptidase S54 rhomboid" evidence="8">
    <location>
        <begin position="172"/>
        <end position="249"/>
    </location>
</feature>
<organism evidence="9 10">
    <name type="scientific">Reichenbachiella faecimaris</name>
    <dbReference type="NCBI Taxonomy" id="692418"/>
    <lineage>
        <taxon>Bacteria</taxon>
        <taxon>Pseudomonadati</taxon>
        <taxon>Bacteroidota</taxon>
        <taxon>Cytophagia</taxon>
        <taxon>Cytophagales</taxon>
        <taxon>Reichenbachiellaceae</taxon>
        <taxon>Reichenbachiella</taxon>
    </lineage>
</organism>
<dbReference type="PANTHER" id="PTHR43731:SF14">
    <property type="entry name" value="PRESENILIN-ASSOCIATED RHOMBOID-LIKE PROTEIN, MITOCHONDRIAL"/>
    <property type="match status" value="1"/>
</dbReference>
<dbReference type="AlphaFoldDB" id="A0A1W2G6T8"/>
<accession>A0A1W2G6T8</accession>
<evidence type="ECO:0000256" key="5">
    <source>
        <dbReference type="ARBA" id="ARBA00022989"/>
    </source>
</evidence>
<evidence type="ECO:0000259" key="8">
    <source>
        <dbReference type="Pfam" id="PF01694"/>
    </source>
</evidence>
<evidence type="ECO:0000256" key="7">
    <source>
        <dbReference type="SAM" id="Phobius"/>
    </source>
</evidence>
<dbReference type="SUPFAM" id="SSF144091">
    <property type="entry name" value="Rhomboid-like"/>
    <property type="match status" value="1"/>
</dbReference>
<gene>
    <name evidence="9" type="ORF">SAMN04488029_0725</name>
</gene>
<dbReference type="Proteomes" id="UP000192472">
    <property type="component" value="Unassembled WGS sequence"/>
</dbReference>
<dbReference type="Pfam" id="PF01694">
    <property type="entry name" value="Rhomboid"/>
    <property type="match status" value="2"/>
</dbReference>
<feature type="domain" description="Peptidase S54 rhomboid" evidence="8">
    <location>
        <begin position="46"/>
        <end position="103"/>
    </location>
</feature>
<keyword evidence="4" id="KW-0378">Hydrolase</keyword>
<evidence type="ECO:0000256" key="6">
    <source>
        <dbReference type="ARBA" id="ARBA00023136"/>
    </source>
</evidence>
<evidence type="ECO:0000313" key="10">
    <source>
        <dbReference type="Proteomes" id="UP000192472"/>
    </source>
</evidence>
<feature type="transmembrane region" description="Helical" evidence="7">
    <location>
        <begin position="174"/>
        <end position="194"/>
    </location>
</feature>
<dbReference type="OrthoDB" id="9807874at2"/>
<dbReference type="InterPro" id="IPR050925">
    <property type="entry name" value="Rhomboid_protease_S54"/>
</dbReference>
<reference evidence="9 10" key="1">
    <citation type="submission" date="2017-04" db="EMBL/GenBank/DDBJ databases">
        <authorList>
            <person name="Afonso C.L."/>
            <person name="Miller P.J."/>
            <person name="Scott M.A."/>
            <person name="Spackman E."/>
            <person name="Goraichik I."/>
            <person name="Dimitrov K.M."/>
            <person name="Suarez D.L."/>
            <person name="Swayne D.E."/>
        </authorList>
    </citation>
    <scope>NUCLEOTIDE SEQUENCE [LARGE SCALE GENOMIC DNA]</scope>
    <source>
        <strain evidence="9 10">DSM 26133</strain>
    </source>
</reference>
<evidence type="ECO:0000256" key="3">
    <source>
        <dbReference type="ARBA" id="ARBA00022692"/>
    </source>
</evidence>
<evidence type="ECO:0000313" key="9">
    <source>
        <dbReference type="EMBL" id="SMD32380.1"/>
    </source>
</evidence>
<comment type="similarity">
    <text evidence="2">Belongs to the peptidase S54 family.</text>
</comment>
<dbReference type="GO" id="GO:0004252">
    <property type="term" value="F:serine-type endopeptidase activity"/>
    <property type="evidence" value="ECO:0007669"/>
    <property type="project" value="InterPro"/>
</dbReference>
<keyword evidence="10" id="KW-1185">Reference proteome</keyword>
<dbReference type="Gene3D" id="1.20.1540.10">
    <property type="entry name" value="Rhomboid-like"/>
    <property type="match status" value="1"/>
</dbReference>
<keyword evidence="5 7" id="KW-1133">Transmembrane helix</keyword>
<dbReference type="InterPro" id="IPR035952">
    <property type="entry name" value="Rhomboid-like_sf"/>
</dbReference>
<dbReference type="PANTHER" id="PTHR43731">
    <property type="entry name" value="RHOMBOID PROTEASE"/>
    <property type="match status" value="1"/>
</dbReference>
<dbReference type="RefSeq" id="WP_084371040.1">
    <property type="nucleotide sequence ID" value="NZ_FWYF01000001.1"/>
</dbReference>
<comment type="subcellular location">
    <subcellularLocation>
        <location evidence="1">Membrane</location>
        <topology evidence="1">Multi-pass membrane protein</topology>
    </subcellularLocation>
</comment>
<keyword evidence="6 7" id="KW-0472">Membrane</keyword>
<feature type="transmembrane region" description="Helical" evidence="7">
    <location>
        <begin position="206"/>
        <end position="223"/>
    </location>
</feature>
<keyword evidence="3 7" id="KW-0812">Transmembrane</keyword>
<feature type="transmembrane region" description="Helical" evidence="7">
    <location>
        <begin position="51"/>
        <end position="72"/>
    </location>
</feature>
<feature type="transmembrane region" description="Helical" evidence="7">
    <location>
        <begin position="235"/>
        <end position="253"/>
    </location>
</feature>
<protein>
    <submittedName>
        <fullName evidence="9">Rhomboid family protein</fullName>
    </submittedName>
</protein>
<evidence type="ECO:0000256" key="1">
    <source>
        <dbReference type="ARBA" id="ARBA00004141"/>
    </source>
</evidence>